<dbReference type="Proteomes" id="UP000598997">
    <property type="component" value="Unassembled WGS sequence"/>
</dbReference>
<name>A0A916YLA0_9SPHN</name>
<gene>
    <name evidence="2" type="ORF">GCM10010989_26190</name>
</gene>
<sequence>MKTAKLARMATIVAAFILSACTVAAQAAPYVMYRDPNCGCCHKWAEHIRADMKAEVVMREDVPMPEVKAALGVPADLVSCHTMKVESYVIEGHVPAAEVARLLREKPADVKGLAVAGMPIGSPGMEMGGQTQSYQVIAFGDFGQRVYASYN</sequence>
<dbReference type="InterPro" id="IPR007332">
    <property type="entry name" value="DUF411"/>
</dbReference>
<proteinExistence type="predicted"/>
<evidence type="ECO:0000313" key="2">
    <source>
        <dbReference type="EMBL" id="GGD50744.1"/>
    </source>
</evidence>
<evidence type="ECO:0000256" key="1">
    <source>
        <dbReference type="SAM" id="SignalP"/>
    </source>
</evidence>
<organism evidence="2 3">
    <name type="scientific">Croceicoccus pelagius</name>
    <dbReference type="NCBI Taxonomy" id="1703341"/>
    <lineage>
        <taxon>Bacteria</taxon>
        <taxon>Pseudomonadati</taxon>
        <taxon>Pseudomonadota</taxon>
        <taxon>Alphaproteobacteria</taxon>
        <taxon>Sphingomonadales</taxon>
        <taxon>Erythrobacteraceae</taxon>
        <taxon>Croceicoccus</taxon>
    </lineage>
</organism>
<dbReference type="EMBL" id="BMIO01000008">
    <property type="protein sequence ID" value="GGD50744.1"/>
    <property type="molecule type" value="Genomic_DNA"/>
</dbReference>
<reference evidence="2 3" key="1">
    <citation type="journal article" date="2014" name="Int. J. Syst. Evol. Microbiol.">
        <title>Complete genome sequence of Corynebacterium casei LMG S-19264T (=DSM 44701T), isolated from a smear-ripened cheese.</title>
        <authorList>
            <consortium name="US DOE Joint Genome Institute (JGI-PGF)"/>
            <person name="Walter F."/>
            <person name="Albersmeier A."/>
            <person name="Kalinowski J."/>
            <person name="Ruckert C."/>
        </authorList>
    </citation>
    <scope>NUCLEOTIDE SEQUENCE [LARGE SCALE GENOMIC DNA]</scope>
    <source>
        <strain evidence="2 3">CGMCC 1.15358</strain>
    </source>
</reference>
<protein>
    <submittedName>
        <fullName evidence="2">CopG family transcriptional regulator</fullName>
    </submittedName>
</protein>
<feature type="signal peptide" evidence="1">
    <location>
        <begin position="1"/>
        <end position="27"/>
    </location>
</feature>
<feature type="chain" id="PRO_5037823808" evidence="1">
    <location>
        <begin position="28"/>
        <end position="151"/>
    </location>
</feature>
<dbReference type="RefSeq" id="WP_066763692.1">
    <property type="nucleotide sequence ID" value="NZ_BMIO01000008.1"/>
</dbReference>
<comment type="caution">
    <text evidence="2">The sequence shown here is derived from an EMBL/GenBank/DDBJ whole genome shotgun (WGS) entry which is preliminary data.</text>
</comment>
<dbReference type="PROSITE" id="PS51257">
    <property type="entry name" value="PROKAR_LIPOPROTEIN"/>
    <property type="match status" value="1"/>
</dbReference>
<dbReference type="Pfam" id="PF04214">
    <property type="entry name" value="DUF411"/>
    <property type="match status" value="1"/>
</dbReference>
<dbReference type="AlphaFoldDB" id="A0A916YLA0"/>
<evidence type="ECO:0000313" key="3">
    <source>
        <dbReference type="Proteomes" id="UP000598997"/>
    </source>
</evidence>
<accession>A0A916YLA0</accession>
<keyword evidence="3" id="KW-1185">Reference proteome</keyword>
<keyword evidence="1" id="KW-0732">Signal</keyword>